<dbReference type="AlphaFoldDB" id="A0A8S4GHU9"/>
<gene>
    <name evidence="6" type="ORF">PLXY2_LOCUS16955</name>
</gene>
<dbReference type="Pfam" id="PF23203">
    <property type="entry name" value="KIF21A"/>
    <property type="match status" value="1"/>
</dbReference>
<evidence type="ECO:0000313" key="6">
    <source>
        <dbReference type="EMBL" id="CAG9138702.1"/>
    </source>
</evidence>
<protein>
    <submittedName>
        <fullName evidence="6">(diamondback moth) hypothetical protein</fullName>
    </submittedName>
</protein>
<feature type="compositionally biased region" description="Low complexity" evidence="4">
    <location>
        <begin position="177"/>
        <end position="192"/>
    </location>
</feature>
<proteinExistence type="predicted"/>
<keyword evidence="1" id="KW-0963">Cytoplasm</keyword>
<feature type="region of interest" description="Disordered" evidence="4">
    <location>
        <begin position="329"/>
        <end position="359"/>
    </location>
</feature>
<comment type="caution">
    <text evidence="6">The sequence shown here is derived from an EMBL/GenBank/DDBJ whole genome shotgun (WGS) entry which is preliminary data.</text>
</comment>
<sequence>DPDLKDHLKYLHQSIADTQQQIMQLEEENEENELPQLLNDIDSVEGGRYALERLAQVALQHGYDAAKCHKTLTDTQAQLRQMEESTERAASALRAAEDHNLNVWGALPPPNLAALLAHVSSGTSTRSVSPNVWGALPPPNLAALLAHVSSGTSTRSVSPVDSSLIEQRLAPEGTRESVTAPASPSAAPNGSPFHRNTGRRGSVRLRDLGVYGREDAPDPMTQSMIETTPAPAPLSRVPSAPGSLRRTNRHHRRGLSVYCREGASEPMTQSMIETTPAPAPLSRVPSAPGSLSTTCKAQHLSHRGLMPLGTALPSNLPSPLSARRIPPKARGLYADNIASPSRPPWRRGRRPPSPAVARRNRDDDVFLRLAGATTADAAPPRGVVKEFAAKEKGMKVNVSKTKVMVFEREESRTTCELKIDGVNVEQVDEFVYLGSLFSRDGRCDNMLEIE</sequence>
<evidence type="ECO:0000256" key="3">
    <source>
        <dbReference type="ARBA" id="ARBA00023054"/>
    </source>
</evidence>
<dbReference type="Proteomes" id="UP000653454">
    <property type="component" value="Unassembled WGS sequence"/>
</dbReference>
<feature type="domain" description="KIF21A/B second helical" evidence="5">
    <location>
        <begin position="4"/>
        <end position="81"/>
    </location>
</feature>
<organism evidence="6 7">
    <name type="scientific">Plutella xylostella</name>
    <name type="common">Diamondback moth</name>
    <name type="synonym">Plutella maculipennis</name>
    <dbReference type="NCBI Taxonomy" id="51655"/>
    <lineage>
        <taxon>Eukaryota</taxon>
        <taxon>Metazoa</taxon>
        <taxon>Ecdysozoa</taxon>
        <taxon>Arthropoda</taxon>
        <taxon>Hexapoda</taxon>
        <taxon>Insecta</taxon>
        <taxon>Pterygota</taxon>
        <taxon>Neoptera</taxon>
        <taxon>Endopterygota</taxon>
        <taxon>Lepidoptera</taxon>
        <taxon>Glossata</taxon>
        <taxon>Ditrysia</taxon>
        <taxon>Yponomeutoidea</taxon>
        <taxon>Plutellidae</taxon>
        <taxon>Plutella</taxon>
    </lineage>
</organism>
<evidence type="ECO:0000256" key="4">
    <source>
        <dbReference type="SAM" id="MobiDB-lite"/>
    </source>
</evidence>
<keyword evidence="7" id="KW-1185">Reference proteome</keyword>
<feature type="region of interest" description="Disordered" evidence="4">
    <location>
        <begin position="169"/>
        <end position="247"/>
    </location>
</feature>
<evidence type="ECO:0000256" key="2">
    <source>
        <dbReference type="ARBA" id="ARBA00022701"/>
    </source>
</evidence>
<keyword evidence="3" id="KW-0175">Coiled coil</keyword>
<evidence type="ECO:0000259" key="5">
    <source>
        <dbReference type="Pfam" id="PF23203"/>
    </source>
</evidence>
<dbReference type="EMBL" id="CAJHNJ030000758">
    <property type="protein sequence ID" value="CAG9138702.1"/>
    <property type="molecule type" value="Genomic_DNA"/>
</dbReference>
<dbReference type="GO" id="GO:0005874">
    <property type="term" value="C:microtubule"/>
    <property type="evidence" value="ECO:0007669"/>
    <property type="project" value="UniProtKB-KW"/>
</dbReference>
<evidence type="ECO:0000256" key="1">
    <source>
        <dbReference type="ARBA" id="ARBA00022490"/>
    </source>
</evidence>
<reference evidence="6" key="1">
    <citation type="submission" date="2020-11" db="EMBL/GenBank/DDBJ databases">
        <authorList>
            <person name="Whiteford S."/>
        </authorList>
    </citation>
    <scope>NUCLEOTIDE SEQUENCE</scope>
</reference>
<accession>A0A8S4GHU9</accession>
<name>A0A8S4GHU9_PLUXY</name>
<keyword evidence="2" id="KW-0493">Microtubule</keyword>
<dbReference type="InterPro" id="IPR056532">
    <property type="entry name" value="KIF21A/B_hel_2"/>
</dbReference>
<evidence type="ECO:0000313" key="7">
    <source>
        <dbReference type="Proteomes" id="UP000653454"/>
    </source>
</evidence>
<feature type="compositionally biased region" description="Basic and acidic residues" evidence="4">
    <location>
        <begin position="204"/>
        <end position="216"/>
    </location>
</feature>
<feature type="non-terminal residue" evidence="6">
    <location>
        <position position="1"/>
    </location>
</feature>